<sequence>MNPRARILLVSSNLWYLAEGLFGPLLAVFAGQVGGNILDISFAWAIFLIVSGLANVFIGRLSDKHSREKILVLGYALNTLVLFGYIFVSNPMQLFIAEAFMGLAAAMASPTWYSLFSQYETKKSSGREWGLVTGQAKIATAAAMIVGGYIVTYLSFTALFVLMGSIQLVATLYQAKILRT</sequence>
<evidence type="ECO:0000259" key="2">
    <source>
        <dbReference type="PROSITE" id="PS50850"/>
    </source>
</evidence>
<dbReference type="EMBL" id="VGJJ01000005">
    <property type="protein sequence ID" value="MBM3281961.1"/>
    <property type="molecule type" value="Genomic_DNA"/>
</dbReference>
<dbReference type="PANTHER" id="PTHR23518">
    <property type="entry name" value="C-METHYLTRANSFERASE"/>
    <property type="match status" value="1"/>
</dbReference>
<feature type="transmembrane region" description="Helical" evidence="1">
    <location>
        <begin position="37"/>
        <end position="58"/>
    </location>
</feature>
<name>A0A8T4C6C5_9ARCH</name>
<dbReference type="AlphaFoldDB" id="A0A8T4C6C5"/>
<dbReference type="SUPFAM" id="SSF103473">
    <property type="entry name" value="MFS general substrate transporter"/>
    <property type="match status" value="1"/>
</dbReference>
<dbReference type="PROSITE" id="PS50850">
    <property type="entry name" value="MFS"/>
    <property type="match status" value="1"/>
</dbReference>
<comment type="caution">
    <text evidence="3">The sequence shown here is derived from an EMBL/GenBank/DDBJ whole genome shotgun (WGS) entry which is preliminary data.</text>
</comment>
<feature type="transmembrane region" description="Helical" evidence="1">
    <location>
        <begin position="156"/>
        <end position="175"/>
    </location>
</feature>
<dbReference type="Gene3D" id="1.20.1250.20">
    <property type="entry name" value="MFS general substrate transporter like domains"/>
    <property type="match status" value="1"/>
</dbReference>
<evidence type="ECO:0000313" key="3">
    <source>
        <dbReference type="EMBL" id="MBM3281961.1"/>
    </source>
</evidence>
<reference evidence="3" key="1">
    <citation type="submission" date="2019-03" db="EMBL/GenBank/DDBJ databases">
        <title>Lake Tanganyika Metagenome-Assembled Genomes (MAGs).</title>
        <authorList>
            <person name="Tran P."/>
        </authorList>
    </citation>
    <scope>NUCLEOTIDE SEQUENCE</scope>
    <source>
        <strain evidence="3">M_DeepCast_50m_m2_156</strain>
    </source>
</reference>
<gene>
    <name evidence="3" type="ORF">FJY86_01295</name>
</gene>
<accession>A0A8T4C6C5</accession>
<evidence type="ECO:0000256" key="1">
    <source>
        <dbReference type="SAM" id="Phobius"/>
    </source>
</evidence>
<dbReference type="InterPro" id="IPR011701">
    <property type="entry name" value="MFS"/>
</dbReference>
<keyword evidence="1" id="KW-1133">Transmembrane helix</keyword>
<dbReference type="GO" id="GO:0022857">
    <property type="term" value="F:transmembrane transporter activity"/>
    <property type="evidence" value="ECO:0007669"/>
    <property type="project" value="InterPro"/>
</dbReference>
<keyword evidence="1" id="KW-0812">Transmembrane</keyword>
<dbReference type="Pfam" id="PF07690">
    <property type="entry name" value="MFS_1"/>
    <property type="match status" value="1"/>
</dbReference>
<proteinExistence type="predicted"/>
<feature type="transmembrane region" description="Helical" evidence="1">
    <location>
        <begin position="128"/>
        <end position="150"/>
    </location>
</feature>
<feature type="transmembrane region" description="Helical" evidence="1">
    <location>
        <begin position="94"/>
        <end position="116"/>
    </location>
</feature>
<dbReference type="Proteomes" id="UP000774699">
    <property type="component" value="Unassembled WGS sequence"/>
</dbReference>
<feature type="domain" description="Major facilitator superfamily (MFS) profile" evidence="2">
    <location>
        <begin position="4"/>
        <end position="180"/>
    </location>
</feature>
<keyword evidence="1" id="KW-0472">Membrane</keyword>
<dbReference type="InterPro" id="IPR020846">
    <property type="entry name" value="MFS_dom"/>
</dbReference>
<feature type="transmembrane region" description="Helical" evidence="1">
    <location>
        <begin position="70"/>
        <end position="88"/>
    </location>
</feature>
<dbReference type="InterPro" id="IPR036259">
    <property type="entry name" value="MFS_trans_sf"/>
</dbReference>
<evidence type="ECO:0000313" key="4">
    <source>
        <dbReference type="Proteomes" id="UP000774699"/>
    </source>
</evidence>
<protein>
    <submittedName>
        <fullName evidence="3">MFS transporter</fullName>
    </submittedName>
</protein>
<dbReference type="PANTHER" id="PTHR23518:SF2">
    <property type="entry name" value="MAJOR FACILITATOR SUPERFAMILY TRANSPORTER"/>
    <property type="match status" value="1"/>
</dbReference>
<feature type="transmembrane region" description="Helical" evidence="1">
    <location>
        <begin position="7"/>
        <end position="31"/>
    </location>
</feature>
<organism evidence="3 4">
    <name type="scientific">Candidatus Iainarchaeum sp</name>
    <dbReference type="NCBI Taxonomy" id="3101447"/>
    <lineage>
        <taxon>Archaea</taxon>
        <taxon>Candidatus Iainarchaeota</taxon>
        <taxon>Candidatus Iainarchaeia</taxon>
        <taxon>Candidatus Iainarchaeales</taxon>
        <taxon>Candidatus Iainarchaeaceae</taxon>
        <taxon>Candidatus Iainarchaeum</taxon>
    </lineage>
</organism>